<name>A0A0F8XFQ4_9ZZZZ</name>
<sequence length="63" mass="7585">FLFHIFLQIIFSLVKPSKYLSNLFKEKERTKLVTPDKKPIQVFPLNIRKEIYPLLISFGKYKK</sequence>
<gene>
    <name evidence="1" type="ORF">LCGC14_2948670</name>
</gene>
<dbReference type="EMBL" id="LAZR01059348">
    <property type="protein sequence ID" value="KKK67977.1"/>
    <property type="molecule type" value="Genomic_DNA"/>
</dbReference>
<feature type="non-terminal residue" evidence="1">
    <location>
        <position position="1"/>
    </location>
</feature>
<organism evidence="1">
    <name type="scientific">marine sediment metagenome</name>
    <dbReference type="NCBI Taxonomy" id="412755"/>
    <lineage>
        <taxon>unclassified sequences</taxon>
        <taxon>metagenomes</taxon>
        <taxon>ecological metagenomes</taxon>
    </lineage>
</organism>
<evidence type="ECO:0000313" key="1">
    <source>
        <dbReference type="EMBL" id="KKK67977.1"/>
    </source>
</evidence>
<proteinExistence type="predicted"/>
<protein>
    <submittedName>
        <fullName evidence="1">Uncharacterized protein</fullName>
    </submittedName>
</protein>
<reference evidence="1" key="1">
    <citation type="journal article" date="2015" name="Nature">
        <title>Complex archaea that bridge the gap between prokaryotes and eukaryotes.</title>
        <authorList>
            <person name="Spang A."/>
            <person name="Saw J.H."/>
            <person name="Jorgensen S.L."/>
            <person name="Zaremba-Niedzwiedzka K."/>
            <person name="Martijn J."/>
            <person name="Lind A.E."/>
            <person name="van Eijk R."/>
            <person name="Schleper C."/>
            <person name="Guy L."/>
            <person name="Ettema T.J."/>
        </authorList>
    </citation>
    <scope>NUCLEOTIDE SEQUENCE</scope>
</reference>
<dbReference type="AlphaFoldDB" id="A0A0F8XFQ4"/>
<accession>A0A0F8XFQ4</accession>
<comment type="caution">
    <text evidence="1">The sequence shown here is derived from an EMBL/GenBank/DDBJ whole genome shotgun (WGS) entry which is preliminary data.</text>
</comment>